<keyword evidence="3" id="KW-1185">Reference proteome</keyword>
<name>A0AAN9TGP7_9HEMI</name>
<dbReference type="InterPro" id="IPR011042">
    <property type="entry name" value="6-blade_b-propeller_TolB-like"/>
</dbReference>
<dbReference type="Gene3D" id="2.120.10.30">
    <property type="entry name" value="TolB, C-terminal domain"/>
    <property type="match status" value="1"/>
</dbReference>
<reference evidence="2 3" key="1">
    <citation type="submission" date="2024-03" db="EMBL/GenBank/DDBJ databases">
        <title>Adaptation during the transition from Ophiocordyceps entomopathogen to insect associate is accompanied by gene loss and intensified selection.</title>
        <authorList>
            <person name="Ward C.M."/>
            <person name="Onetto C.A."/>
            <person name="Borneman A.R."/>
        </authorList>
    </citation>
    <scope>NUCLEOTIDE SEQUENCE [LARGE SCALE GENOMIC DNA]</scope>
    <source>
        <strain evidence="2">AWRI1</strain>
        <tissue evidence="2">Single Adult Female</tissue>
    </source>
</reference>
<protein>
    <submittedName>
        <fullName evidence="2">Uncharacterized protein</fullName>
    </submittedName>
</protein>
<comment type="caution">
    <text evidence="2">The sequence shown here is derived from an EMBL/GenBank/DDBJ whole genome shotgun (WGS) entry which is preliminary data.</text>
</comment>
<evidence type="ECO:0000313" key="3">
    <source>
        <dbReference type="Proteomes" id="UP001367676"/>
    </source>
</evidence>
<sequence length="202" mass="22478">MPNVSSDIIKTTNPTVDELFEPDPIKVHKTRRTLISSKKPKNQTSLGKRTQSRSIEPATKKPPGNGLHLDRSPAQCHGHFSTPITQTLNFNSEDDGSWLTKWGRTTLTHGSIPPPPYDFLVPHDSTLMNDRNLVCVSDRGNGRIECFQTTNGSFAFNINSPRELGSHLYSASYTSAADKKSSGTMLMAILLFASEQHYWLLH</sequence>
<dbReference type="Proteomes" id="UP001367676">
    <property type="component" value="Unassembled WGS sequence"/>
</dbReference>
<evidence type="ECO:0000313" key="2">
    <source>
        <dbReference type="EMBL" id="KAK7588088.1"/>
    </source>
</evidence>
<organism evidence="2 3">
    <name type="scientific">Parthenolecanium corni</name>
    <dbReference type="NCBI Taxonomy" id="536013"/>
    <lineage>
        <taxon>Eukaryota</taxon>
        <taxon>Metazoa</taxon>
        <taxon>Ecdysozoa</taxon>
        <taxon>Arthropoda</taxon>
        <taxon>Hexapoda</taxon>
        <taxon>Insecta</taxon>
        <taxon>Pterygota</taxon>
        <taxon>Neoptera</taxon>
        <taxon>Paraneoptera</taxon>
        <taxon>Hemiptera</taxon>
        <taxon>Sternorrhyncha</taxon>
        <taxon>Coccoidea</taxon>
        <taxon>Coccidae</taxon>
        <taxon>Parthenolecanium</taxon>
    </lineage>
</organism>
<dbReference type="AlphaFoldDB" id="A0AAN9TGP7"/>
<accession>A0AAN9TGP7</accession>
<proteinExistence type="predicted"/>
<dbReference type="EMBL" id="JBBCAQ010000023">
    <property type="protein sequence ID" value="KAK7588088.1"/>
    <property type="molecule type" value="Genomic_DNA"/>
</dbReference>
<gene>
    <name evidence="2" type="ORF">V9T40_005333</name>
</gene>
<feature type="region of interest" description="Disordered" evidence="1">
    <location>
        <begin position="29"/>
        <end position="78"/>
    </location>
</feature>
<feature type="compositionally biased region" description="Polar residues" evidence="1">
    <location>
        <begin position="42"/>
        <end position="54"/>
    </location>
</feature>
<evidence type="ECO:0000256" key="1">
    <source>
        <dbReference type="SAM" id="MobiDB-lite"/>
    </source>
</evidence>